<proteinExistence type="predicted"/>
<dbReference type="KEGG" id="ghi:107908041"/>
<sequence length="277" mass="31544">MANIKVGDMIDQFGNWDWSRFAPMLQPDIILRIVAVQPSAVSLGYDMLLWGDSKSGRYTLKEAYNTLSRDKWEANDHHMWSRLWKTKLPRRVRQFVCITIKGSLLTNSERCQRRMANDMTCPFCGCSQETSLHVLRDCLFAQSIYSQMAVPSQLQSLFFILDLIIWLLHNIVDNGDTDGIRCFSEMVTVSLKDAFGNEKYIHLEKHINLVQATGLPRGVKWIPQPSGWIKVNNDEEVKADGGYRNVEVEMDCIKALKLVAGNSVDQALSLFVEGPAR</sequence>
<evidence type="ECO:0000259" key="1">
    <source>
        <dbReference type="Pfam" id="PF13966"/>
    </source>
</evidence>
<protein>
    <recommendedName>
        <fullName evidence="1">Reverse transcriptase zinc-binding domain-containing protein</fullName>
    </recommendedName>
</protein>
<dbReference type="InterPro" id="IPR026960">
    <property type="entry name" value="RVT-Znf"/>
</dbReference>
<dbReference type="GeneID" id="107908041"/>
<feature type="domain" description="Reverse transcriptase zinc-binding" evidence="1">
    <location>
        <begin position="58"/>
        <end position="144"/>
    </location>
</feature>
<reference evidence="2" key="1">
    <citation type="journal article" date="2020" name="Nat. Genet.">
        <title>Genomic diversifications of five Gossypium allopolyploid species and their impact on cotton improvement.</title>
        <authorList>
            <person name="Chen Z.J."/>
            <person name="Sreedasyam A."/>
            <person name="Ando A."/>
            <person name="Song Q."/>
            <person name="De Santiago L.M."/>
            <person name="Hulse-Kemp A.M."/>
            <person name="Ding M."/>
            <person name="Ye W."/>
            <person name="Kirkbride R.C."/>
            <person name="Jenkins J."/>
            <person name="Plott C."/>
            <person name="Lovell J."/>
            <person name="Lin Y.M."/>
            <person name="Vaughn R."/>
            <person name="Liu B."/>
            <person name="Simpson S."/>
            <person name="Scheffler B.E."/>
            <person name="Wen L."/>
            <person name="Saski C.A."/>
            <person name="Grover C.E."/>
            <person name="Hu G."/>
            <person name="Conover J.L."/>
            <person name="Carlson J.W."/>
            <person name="Shu S."/>
            <person name="Boston L.B."/>
            <person name="Williams M."/>
            <person name="Peterson D.G."/>
            <person name="McGee K."/>
            <person name="Jones D.C."/>
            <person name="Wendel J.F."/>
            <person name="Stelly D.M."/>
            <person name="Grimwood J."/>
            <person name="Schmutz J."/>
        </authorList>
    </citation>
    <scope>NUCLEOTIDE SEQUENCE [LARGE SCALE GENOMIC DNA]</scope>
    <source>
        <strain evidence="2">cv. TM-1</strain>
    </source>
</reference>
<organism evidence="2 3">
    <name type="scientific">Gossypium hirsutum</name>
    <name type="common">Upland cotton</name>
    <name type="synonym">Gossypium mexicanum</name>
    <dbReference type="NCBI Taxonomy" id="3635"/>
    <lineage>
        <taxon>Eukaryota</taxon>
        <taxon>Viridiplantae</taxon>
        <taxon>Streptophyta</taxon>
        <taxon>Embryophyta</taxon>
        <taxon>Tracheophyta</taxon>
        <taxon>Spermatophyta</taxon>
        <taxon>Magnoliopsida</taxon>
        <taxon>eudicotyledons</taxon>
        <taxon>Gunneridae</taxon>
        <taxon>Pentapetalae</taxon>
        <taxon>rosids</taxon>
        <taxon>malvids</taxon>
        <taxon>Malvales</taxon>
        <taxon>Malvaceae</taxon>
        <taxon>Malvoideae</taxon>
        <taxon>Gossypium</taxon>
    </lineage>
</organism>
<dbReference type="Proteomes" id="UP000818029">
    <property type="component" value="Chromosome D02"/>
</dbReference>
<dbReference type="RefSeq" id="XP_016690804.1">
    <property type="nucleotide sequence ID" value="XM_016835315.1"/>
</dbReference>
<evidence type="ECO:0000313" key="3">
    <source>
        <dbReference type="RefSeq" id="XP_016690804.1"/>
    </source>
</evidence>
<gene>
    <name evidence="3" type="primary">LOC107908041</name>
</gene>
<evidence type="ECO:0000313" key="2">
    <source>
        <dbReference type="Proteomes" id="UP000818029"/>
    </source>
</evidence>
<reference evidence="3" key="2">
    <citation type="submission" date="2025-08" db="UniProtKB">
        <authorList>
            <consortium name="RefSeq"/>
        </authorList>
    </citation>
    <scope>IDENTIFICATION</scope>
</reference>
<dbReference type="AlphaFoldDB" id="A0A1U8JR67"/>
<keyword evidence="2" id="KW-1185">Reference proteome</keyword>
<dbReference type="Pfam" id="PF13966">
    <property type="entry name" value="zf-RVT"/>
    <property type="match status" value="1"/>
</dbReference>
<name>A0A1U8JR67_GOSHI</name>
<accession>A0A1U8JR67</accession>
<dbReference type="PaxDb" id="3635-A0A1U8JR67"/>